<evidence type="ECO:0000256" key="12">
    <source>
        <dbReference type="SAM" id="Phobius"/>
    </source>
</evidence>
<reference evidence="15 16" key="1">
    <citation type="submission" date="2019-07" db="EMBL/GenBank/DDBJ databases">
        <title>Draft genome assembly of a fouling barnacle, Amphibalanus amphitrite (Darwin, 1854): The first reference genome for Thecostraca.</title>
        <authorList>
            <person name="Kim W."/>
        </authorList>
    </citation>
    <scope>NUCLEOTIDE SEQUENCE [LARGE SCALE GENOMIC DNA]</scope>
    <source>
        <strain evidence="15">SNU_AA5</strain>
        <tissue evidence="15">Soma without cirri and trophi</tissue>
    </source>
</reference>
<dbReference type="PANTHER" id="PTHR45620">
    <property type="entry name" value="PDF RECEPTOR-LIKE PROTEIN-RELATED"/>
    <property type="match status" value="1"/>
</dbReference>
<feature type="transmembrane region" description="Helical" evidence="12">
    <location>
        <begin position="297"/>
        <end position="321"/>
    </location>
</feature>
<keyword evidence="3" id="KW-1003">Cell membrane</keyword>
<dbReference type="PANTHER" id="PTHR45620:SF1">
    <property type="entry name" value="G-PROTEIN COUPLED RECEPTORS FAMILY 2 PROFILE 2 DOMAIN-CONTAINING PROTEIN"/>
    <property type="match status" value="1"/>
</dbReference>
<keyword evidence="5 12" id="KW-1133">Transmembrane helix</keyword>
<comment type="subcellular location">
    <subcellularLocation>
        <location evidence="1">Cell membrane</location>
        <topology evidence="1">Multi-pass membrane protein</topology>
    </subcellularLocation>
</comment>
<feature type="transmembrane region" description="Helical" evidence="12">
    <location>
        <begin position="231"/>
        <end position="249"/>
    </location>
</feature>
<evidence type="ECO:0000256" key="11">
    <source>
        <dbReference type="SAM" id="MobiDB-lite"/>
    </source>
</evidence>
<dbReference type="PROSITE" id="PS50227">
    <property type="entry name" value="G_PROTEIN_RECEP_F2_3"/>
    <property type="match status" value="1"/>
</dbReference>
<dbReference type="InterPro" id="IPR050332">
    <property type="entry name" value="GPCR_2"/>
</dbReference>
<keyword evidence="10" id="KW-0807">Transducer</keyword>
<keyword evidence="16" id="KW-1185">Reference proteome</keyword>
<dbReference type="SUPFAM" id="SSF111418">
    <property type="entry name" value="Hormone receptor domain"/>
    <property type="match status" value="1"/>
</dbReference>
<dbReference type="InterPro" id="IPR017983">
    <property type="entry name" value="GPCR_2_secretin-like_CS"/>
</dbReference>
<keyword evidence="4 12" id="KW-0812">Transmembrane</keyword>
<accession>A0A6A4WI25</accession>
<dbReference type="GO" id="GO:0007188">
    <property type="term" value="P:adenylate cyclase-modulating G protein-coupled receptor signaling pathway"/>
    <property type="evidence" value="ECO:0007669"/>
    <property type="project" value="TreeGrafter"/>
</dbReference>
<evidence type="ECO:0000313" key="16">
    <source>
        <dbReference type="Proteomes" id="UP000440578"/>
    </source>
</evidence>
<dbReference type="EMBL" id="VIIS01001133">
    <property type="protein sequence ID" value="KAF0301728.1"/>
    <property type="molecule type" value="Genomic_DNA"/>
</dbReference>
<evidence type="ECO:0000256" key="10">
    <source>
        <dbReference type="ARBA" id="ARBA00023224"/>
    </source>
</evidence>
<dbReference type="PRINTS" id="PR00249">
    <property type="entry name" value="GPCRSECRETIN"/>
</dbReference>
<evidence type="ECO:0000256" key="8">
    <source>
        <dbReference type="ARBA" id="ARBA00023170"/>
    </source>
</evidence>
<dbReference type="PROSITE" id="PS00649">
    <property type="entry name" value="G_PROTEIN_RECEP_F2_1"/>
    <property type="match status" value="1"/>
</dbReference>
<name>A0A6A4WI25_AMPAM</name>
<comment type="caution">
    <text evidence="15">The sequence shown here is derived from an EMBL/GenBank/DDBJ whole genome shotgun (WGS) entry which is preliminary data.</text>
</comment>
<evidence type="ECO:0000259" key="14">
    <source>
        <dbReference type="PROSITE" id="PS50261"/>
    </source>
</evidence>
<protein>
    <submittedName>
        <fullName evidence="15">Vasoactive intestinal polypeptide receptor 1</fullName>
    </submittedName>
</protein>
<feature type="compositionally biased region" description="Polar residues" evidence="11">
    <location>
        <begin position="431"/>
        <end position="446"/>
    </location>
</feature>
<evidence type="ECO:0000256" key="4">
    <source>
        <dbReference type="ARBA" id="ARBA00022692"/>
    </source>
</evidence>
<dbReference type="InterPro" id="IPR001879">
    <property type="entry name" value="GPCR_2_extracellular_dom"/>
</dbReference>
<dbReference type="Gene3D" id="4.10.1240.10">
    <property type="entry name" value="GPCR, family 2, extracellular hormone receptor domain"/>
    <property type="match status" value="1"/>
</dbReference>
<feature type="region of interest" description="Disordered" evidence="11">
    <location>
        <begin position="517"/>
        <end position="541"/>
    </location>
</feature>
<keyword evidence="6" id="KW-0297">G-protein coupled receptor</keyword>
<dbReference type="SMART" id="SM00008">
    <property type="entry name" value="HormR"/>
    <property type="match status" value="1"/>
</dbReference>
<feature type="transmembrane region" description="Helical" evidence="12">
    <location>
        <begin position="256"/>
        <end position="277"/>
    </location>
</feature>
<dbReference type="Proteomes" id="UP000440578">
    <property type="component" value="Unassembled WGS sequence"/>
</dbReference>
<feature type="transmembrane region" description="Helical" evidence="12">
    <location>
        <begin position="374"/>
        <end position="398"/>
    </location>
</feature>
<dbReference type="OrthoDB" id="16753at2759"/>
<feature type="domain" description="G-protein coupled receptors family 2 profile 1" evidence="13">
    <location>
        <begin position="32"/>
        <end position="114"/>
    </location>
</feature>
<keyword evidence="9" id="KW-0325">Glycoprotein</keyword>
<feature type="compositionally biased region" description="Basic and acidic residues" evidence="11">
    <location>
        <begin position="469"/>
        <end position="482"/>
    </location>
</feature>
<dbReference type="GO" id="GO:0005886">
    <property type="term" value="C:plasma membrane"/>
    <property type="evidence" value="ECO:0007669"/>
    <property type="project" value="UniProtKB-SubCell"/>
</dbReference>
<dbReference type="PROSITE" id="PS00650">
    <property type="entry name" value="G_PROTEIN_RECEP_F2_2"/>
    <property type="match status" value="1"/>
</dbReference>
<dbReference type="AlphaFoldDB" id="A0A6A4WI25"/>
<dbReference type="InterPro" id="IPR017981">
    <property type="entry name" value="GPCR_2-like_7TM"/>
</dbReference>
<evidence type="ECO:0000256" key="1">
    <source>
        <dbReference type="ARBA" id="ARBA00004651"/>
    </source>
</evidence>
<feature type="domain" description="G-protein coupled receptors family 2 profile 2" evidence="14">
    <location>
        <begin position="144"/>
        <end position="399"/>
    </location>
</feature>
<dbReference type="GO" id="GO:0007166">
    <property type="term" value="P:cell surface receptor signaling pathway"/>
    <property type="evidence" value="ECO:0007669"/>
    <property type="project" value="InterPro"/>
</dbReference>
<comment type="similarity">
    <text evidence="2">Belongs to the G-protein coupled receptor 2 family.</text>
</comment>
<feature type="transmembrane region" description="Helical" evidence="12">
    <location>
        <begin position="150"/>
        <end position="168"/>
    </location>
</feature>
<dbReference type="InterPro" id="IPR000832">
    <property type="entry name" value="GPCR_2_secretin-like"/>
</dbReference>
<feature type="transmembrane region" description="Helical" evidence="12">
    <location>
        <begin position="180"/>
        <end position="198"/>
    </location>
</feature>
<sequence>MGQSPAKATPAPAASMNATLRQHMTLLEQQRLCLQANLTEPQPEGLHCPRVFDGISCWDPAPAGTTVTRPCPAYFQGFYEHNQMQKQCMPDGTWFFHGEHNRTWTNFSSCHIAPESSGHLLPDEHLTMINYSDNDLIKVWTPVIKNISRAGYGISLTSLIMAMVIFCSIRKLRSCPRTNLHMHLFVSFILKAGMWVAMDVVSYDWLGPGYSGSWVCKMVTSITQYFTMANYSWVTMEGLYLFCLIYLALFSDHSSITPYILLGWGFPICFVVPWVVVRALMEDFYCWRVNINNGFFWIIRAPTIFLILVNAVLFVCIVLILMQKLNSSISVETRRYRYRKLARSTLVLIPLFGFHYVVFIGLSAFMNVNRVLELIWLFGDQLFASFQGFFVAILYCFMNSEVKLELRKHWAAWRYSRASAASRGYRLNNGKSYRSTGRSSVQSTTLMEKPSEAGGQSRTPSPLPCVAESIREDALEDSREPSSDIILVPPPPAPATTDPRSAASTLLVCYNGDSGGSVRIQTAPAAPVAADHPAGGDNSAA</sequence>
<keyword evidence="7 12" id="KW-0472">Membrane</keyword>
<evidence type="ECO:0000256" key="2">
    <source>
        <dbReference type="ARBA" id="ARBA00005314"/>
    </source>
</evidence>
<gene>
    <name evidence="15" type="primary">Pth1r</name>
    <name evidence="15" type="ORF">FJT64_026046</name>
</gene>
<evidence type="ECO:0000256" key="9">
    <source>
        <dbReference type="ARBA" id="ARBA00023180"/>
    </source>
</evidence>
<evidence type="ECO:0000256" key="7">
    <source>
        <dbReference type="ARBA" id="ARBA00023136"/>
    </source>
</evidence>
<evidence type="ECO:0000313" key="15">
    <source>
        <dbReference type="EMBL" id="KAF0301728.1"/>
    </source>
</evidence>
<evidence type="ECO:0000259" key="13">
    <source>
        <dbReference type="PROSITE" id="PS50227"/>
    </source>
</evidence>
<dbReference type="GO" id="GO:0008528">
    <property type="term" value="F:G protein-coupled peptide receptor activity"/>
    <property type="evidence" value="ECO:0007669"/>
    <property type="project" value="TreeGrafter"/>
</dbReference>
<organism evidence="15 16">
    <name type="scientific">Amphibalanus amphitrite</name>
    <name type="common">Striped barnacle</name>
    <name type="synonym">Balanus amphitrite</name>
    <dbReference type="NCBI Taxonomy" id="1232801"/>
    <lineage>
        <taxon>Eukaryota</taxon>
        <taxon>Metazoa</taxon>
        <taxon>Ecdysozoa</taxon>
        <taxon>Arthropoda</taxon>
        <taxon>Crustacea</taxon>
        <taxon>Multicrustacea</taxon>
        <taxon>Cirripedia</taxon>
        <taxon>Thoracica</taxon>
        <taxon>Thoracicalcarea</taxon>
        <taxon>Balanomorpha</taxon>
        <taxon>Balanoidea</taxon>
        <taxon>Balanidae</taxon>
        <taxon>Amphibalaninae</taxon>
        <taxon>Amphibalanus</taxon>
    </lineage>
</organism>
<dbReference type="Pfam" id="PF02793">
    <property type="entry name" value="HRM"/>
    <property type="match status" value="1"/>
</dbReference>
<feature type="transmembrane region" description="Helical" evidence="12">
    <location>
        <begin position="341"/>
        <end position="362"/>
    </location>
</feature>
<evidence type="ECO:0000256" key="5">
    <source>
        <dbReference type="ARBA" id="ARBA00022989"/>
    </source>
</evidence>
<dbReference type="GO" id="GO:0017046">
    <property type="term" value="F:peptide hormone binding"/>
    <property type="evidence" value="ECO:0007669"/>
    <property type="project" value="TreeGrafter"/>
</dbReference>
<feature type="region of interest" description="Disordered" evidence="11">
    <location>
        <begin position="431"/>
        <end position="500"/>
    </location>
</feature>
<proteinExistence type="inferred from homology"/>
<evidence type="ECO:0000256" key="3">
    <source>
        <dbReference type="ARBA" id="ARBA00022475"/>
    </source>
</evidence>
<dbReference type="Gene3D" id="1.20.1070.10">
    <property type="entry name" value="Rhodopsin 7-helix transmembrane proteins"/>
    <property type="match status" value="1"/>
</dbReference>
<keyword evidence="8 15" id="KW-0675">Receptor</keyword>
<evidence type="ECO:0000256" key="6">
    <source>
        <dbReference type="ARBA" id="ARBA00023040"/>
    </source>
</evidence>
<dbReference type="Pfam" id="PF00002">
    <property type="entry name" value="7tm_2"/>
    <property type="match status" value="1"/>
</dbReference>
<feature type="compositionally biased region" description="Low complexity" evidence="11">
    <location>
        <begin position="523"/>
        <end position="533"/>
    </location>
</feature>
<dbReference type="PROSITE" id="PS50261">
    <property type="entry name" value="G_PROTEIN_RECEP_F2_4"/>
    <property type="match status" value="1"/>
</dbReference>
<dbReference type="InterPro" id="IPR036445">
    <property type="entry name" value="GPCR_2_extracell_dom_sf"/>
</dbReference>
<dbReference type="SUPFAM" id="SSF81321">
    <property type="entry name" value="Family A G protein-coupled receptor-like"/>
    <property type="match status" value="1"/>
</dbReference>